<proteinExistence type="predicted"/>
<sequence length="102" mass="11693">MAPSELEELKKQLKELLDAGHIRPSKALFGAPVLFHKKKDESLRLCIDYRALNKVTVKNKYSIPLLADLFDRLGQAKYFTKVDLRKGYYQVRIAEGDEPKTA</sequence>
<dbReference type="STRING" id="4097.A0A1S4BXW6"/>
<accession>A0A1S4BXW6</accession>
<gene>
    <name evidence="2" type="primary">LOC107813052</name>
</gene>
<dbReference type="PANTHER" id="PTHR24559:SF436">
    <property type="entry name" value="RNA-DIRECTED DNA POLYMERASE HOMOLOG"/>
    <property type="match status" value="1"/>
</dbReference>
<dbReference type="InterPro" id="IPR000477">
    <property type="entry name" value="RT_dom"/>
</dbReference>
<evidence type="ECO:0000259" key="1">
    <source>
        <dbReference type="Pfam" id="PF00078"/>
    </source>
</evidence>
<feature type="domain" description="Reverse transcriptase" evidence="1">
    <location>
        <begin position="37"/>
        <end position="102"/>
    </location>
</feature>
<reference evidence="2" key="1">
    <citation type="submission" date="2025-08" db="UniProtKB">
        <authorList>
            <consortium name="RefSeq"/>
        </authorList>
    </citation>
    <scope>IDENTIFICATION</scope>
</reference>
<protein>
    <submittedName>
        <fullName evidence="2">RNA-directed DNA polymerase homolog</fullName>
    </submittedName>
</protein>
<dbReference type="KEGG" id="nta:107813052"/>
<dbReference type="PaxDb" id="4097-A0A1S4BXW6"/>
<keyword evidence="2" id="KW-0548">Nucleotidyltransferase</keyword>
<dbReference type="SMR" id="A0A1S4BXW6"/>
<organism evidence="2">
    <name type="scientific">Nicotiana tabacum</name>
    <name type="common">Common tobacco</name>
    <dbReference type="NCBI Taxonomy" id="4097"/>
    <lineage>
        <taxon>Eukaryota</taxon>
        <taxon>Viridiplantae</taxon>
        <taxon>Streptophyta</taxon>
        <taxon>Embryophyta</taxon>
        <taxon>Tracheophyta</taxon>
        <taxon>Spermatophyta</taxon>
        <taxon>Magnoliopsida</taxon>
        <taxon>eudicotyledons</taxon>
        <taxon>Gunneridae</taxon>
        <taxon>Pentapetalae</taxon>
        <taxon>asterids</taxon>
        <taxon>lamiids</taxon>
        <taxon>Solanales</taxon>
        <taxon>Solanaceae</taxon>
        <taxon>Nicotianoideae</taxon>
        <taxon>Nicotianeae</taxon>
        <taxon>Nicotiana</taxon>
    </lineage>
</organism>
<name>A0A1S4BXW6_TOBAC</name>
<dbReference type="InterPro" id="IPR043128">
    <property type="entry name" value="Rev_trsase/Diguanyl_cyclase"/>
</dbReference>
<dbReference type="GO" id="GO:0003964">
    <property type="term" value="F:RNA-directed DNA polymerase activity"/>
    <property type="evidence" value="ECO:0007669"/>
    <property type="project" value="UniProtKB-KW"/>
</dbReference>
<evidence type="ECO:0000313" key="2">
    <source>
        <dbReference type="RefSeq" id="XP_016493746.1"/>
    </source>
</evidence>
<keyword evidence="2" id="KW-0808">Transferase</keyword>
<dbReference type="Gene3D" id="3.10.10.10">
    <property type="entry name" value="HIV Type 1 Reverse Transcriptase, subunit A, domain 1"/>
    <property type="match status" value="1"/>
</dbReference>
<dbReference type="CDD" id="cd01647">
    <property type="entry name" value="RT_LTR"/>
    <property type="match status" value="1"/>
</dbReference>
<dbReference type="InterPro" id="IPR043502">
    <property type="entry name" value="DNA/RNA_pol_sf"/>
</dbReference>
<dbReference type="OrthoDB" id="1686402at2759"/>
<dbReference type="OMA" id="GYHPREN"/>
<dbReference type="PANTHER" id="PTHR24559">
    <property type="entry name" value="TRANSPOSON TY3-I GAG-POL POLYPROTEIN"/>
    <property type="match status" value="1"/>
</dbReference>
<dbReference type="RefSeq" id="XP_016493746.1">
    <property type="nucleotide sequence ID" value="XM_016638260.1"/>
</dbReference>
<dbReference type="SUPFAM" id="SSF56672">
    <property type="entry name" value="DNA/RNA polymerases"/>
    <property type="match status" value="1"/>
</dbReference>
<dbReference type="Gene3D" id="3.30.70.270">
    <property type="match status" value="1"/>
</dbReference>
<dbReference type="InterPro" id="IPR053134">
    <property type="entry name" value="RNA-dir_DNA_polymerase"/>
</dbReference>
<dbReference type="AlphaFoldDB" id="A0A1S4BXW6"/>
<dbReference type="Pfam" id="PF00078">
    <property type="entry name" value="RVT_1"/>
    <property type="match status" value="1"/>
</dbReference>
<keyword evidence="2" id="KW-0695">RNA-directed DNA polymerase</keyword>